<keyword evidence="3" id="KW-0238">DNA-binding</keyword>
<keyword evidence="4" id="KW-0804">Transcription</keyword>
<comment type="subcellular location">
    <subcellularLocation>
        <location evidence="1">Nucleus</location>
    </subcellularLocation>
</comment>
<evidence type="ECO:0000256" key="6">
    <source>
        <dbReference type="SAM" id="MobiDB-lite"/>
    </source>
</evidence>
<dbReference type="Pfam" id="PF03106">
    <property type="entry name" value="WRKY"/>
    <property type="match status" value="1"/>
</dbReference>
<dbReference type="AlphaFoldDB" id="A0A4V1I1W2"/>
<organism evidence="8">
    <name type="scientific">Fagopyrum tataricum</name>
    <name type="common">Tartarian buckwheat</name>
    <name type="synonym">Polygonum tataricum</name>
    <dbReference type="NCBI Taxonomy" id="62330"/>
    <lineage>
        <taxon>Eukaryota</taxon>
        <taxon>Viridiplantae</taxon>
        <taxon>Streptophyta</taxon>
        <taxon>Embryophyta</taxon>
        <taxon>Tracheophyta</taxon>
        <taxon>Spermatophyta</taxon>
        <taxon>Magnoliopsida</taxon>
        <taxon>eudicotyledons</taxon>
        <taxon>Gunneridae</taxon>
        <taxon>Pentapetalae</taxon>
        <taxon>Caryophyllales</taxon>
        <taxon>Polygonaceae</taxon>
        <taxon>Polygonoideae</taxon>
        <taxon>Fagopyreae</taxon>
        <taxon>Fagopyrum</taxon>
    </lineage>
</organism>
<dbReference type="EMBL" id="MK161306">
    <property type="protein sequence ID" value="QCV57313.1"/>
    <property type="molecule type" value="mRNA"/>
</dbReference>
<reference evidence="8" key="1">
    <citation type="submission" date="2018-11" db="EMBL/GenBank/DDBJ databases">
        <authorList>
            <person name="Xia H."/>
        </authorList>
    </citation>
    <scope>NUCLEOTIDE SEQUENCE</scope>
    <source>
        <strain evidence="8">FtPinG0003722700.01</strain>
    </source>
</reference>
<dbReference type="GO" id="GO:0005634">
    <property type="term" value="C:nucleus"/>
    <property type="evidence" value="ECO:0007669"/>
    <property type="project" value="UniProtKB-SubCell"/>
</dbReference>
<evidence type="ECO:0000256" key="5">
    <source>
        <dbReference type="ARBA" id="ARBA00023242"/>
    </source>
</evidence>
<feature type="compositionally biased region" description="Low complexity" evidence="6">
    <location>
        <begin position="89"/>
        <end position="98"/>
    </location>
</feature>
<sequence length="330" mass="36056">MAIQLSGRYLAEDDERMAIQEAATSGLKSMEHLIRLLSEQDSNNRHNHHHQKQQQMDCKDLTDATVGSFKRLISVLNRTGHARFRRGPTSDFSSSSSPSLPPPPPPVKSFVQPQPQALTLDFSKPNDPLPVPSKLVDLSCASQSFSLSSANSSFMSSITGEGSVSNGKQFGTSSSLFLQPAAKPPLSSSSSFSRRCHDSDDFSGKVSGSSSSRCHCSRKRKLRVKKTIRVPAVSSKISDIPVDEYSWRKYGQKPIKGSPYPRGYYKCSTVRGCPARKHVERASDDPTMLIVTYEGEHRHSHQPASQDKISPPSLSLGIGFPVNATLGALN</sequence>
<dbReference type="PROSITE" id="PS50811">
    <property type="entry name" value="WRKY"/>
    <property type="match status" value="1"/>
</dbReference>
<evidence type="ECO:0000256" key="4">
    <source>
        <dbReference type="ARBA" id="ARBA00023163"/>
    </source>
</evidence>
<evidence type="ECO:0000256" key="1">
    <source>
        <dbReference type="ARBA" id="ARBA00004123"/>
    </source>
</evidence>
<evidence type="ECO:0000256" key="2">
    <source>
        <dbReference type="ARBA" id="ARBA00023015"/>
    </source>
</evidence>
<dbReference type="InterPro" id="IPR044810">
    <property type="entry name" value="WRKY_plant"/>
</dbReference>
<accession>A0A4V1I1W2</accession>
<evidence type="ECO:0000313" key="8">
    <source>
        <dbReference type="EMBL" id="QCV57313.1"/>
    </source>
</evidence>
<dbReference type="InterPro" id="IPR036576">
    <property type="entry name" value="WRKY_dom_sf"/>
</dbReference>
<dbReference type="GO" id="GO:0005516">
    <property type="term" value="F:calmodulin binding"/>
    <property type="evidence" value="ECO:0007669"/>
    <property type="project" value="UniProtKB-ARBA"/>
</dbReference>
<dbReference type="GO" id="GO:0043565">
    <property type="term" value="F:sequence-specific DNA binding"/>
    <property type="evidence" value="ECO:0007669"/>
    <property type="project" value="InterPro"/>
</dbReference>
<dbReference type="FunFam" id="2.20.25.80:FF:000004">
    <property type="entry name" value="WRKY transcription factor 65"/>
    <property type="match status" value="1"/>
</dbReference>
<evidence type="ECO:0000256" key="3">
    <source>
        <dbReference type="ARBA" id="ARBA00023125"/>
    </source>
</evidence>
<dbReference type="SUPFAM" id="SSF118290">
    <property type="entry name" value="WRKY DNA-binding domain"/>
    <property type="match status" value="1"/>
</dbReference>
<dbReference type="Pfam" id="PF10533">
    <property type="entry name" value="Plant_zn_clust"/>
    <property type="match status" value="1"/>
</dbReference>
<dbReference type="PANTHER" id="PTHR31282">
    <property type="entry name" value="WRKY TRANSCRIPTION FACTOR 21-RELATED"/>
    <property type="match status" value="1"/>
</dbReference>
<feature type="region of interest" description="Disordered" evidence="6">
    <location>
        <begin position="83"/>
        <end position="112"/>
    </location>
</feature>
<name>A0A4V1I1W2_FAGTA</name>
<keyword evidence="2" id="KW-0805">Transcription regulation</keyword>
<protein>
    <submittedName>
        <fullName evidence="8">WRKY transcription factor</fullName>
    </submittedName>
</protein>
<feature type="domain" description="WRKY" evidence="7">
    <location>
        <begin position="236"/>
        <end position="302"/>
    </location>
</feature>
<dbReference type="Gene3D" id="2.20.25.80">
    <property type="entry name" value="WRKY domain"/>
    <property type="match status" value="1"/>
</dbReference>
<keyword evidence="5" id="KW-0539">Nucleus</keyword>
<proteinExistence type="evidence at transcript level"/>
<dbReference type="GO" id="GO:0003700">
    <property type="term" value="F:DNA-binding transcription factor activity"/>
    <property type="evidence" value="ECO:0007669"/>
    <property type="project" value="InterPro"/>
</dbReference>
<dbReference type="SMART" id="SM00774">
    <property type="entry name" value="WRKY"/>
    <property type="match status" value="1"/>
</dbReference>
<evidence type="ECO:0000259" key="7">
    <source>
        <dbReference type="PROSITE" id="PS50811"/>
    </source>
</evidence>
<dbReference type="InterPro" id="IPR018872">
    <property type="entry name" value="Zn-cluster-dom"/>
</dbReference>
<dbReference type="InterPro" id="IPR003657">
    <property type="entry name" value="WRKY_dom"/>
</dbReference>